<dbReference type="EMBL" id="JAVRHY010000006">
    <property type="protein sequence ID" value="MDT0618468.1"/>
    <property type="molecule type" value="Genomic_DNA"/>
</dbReference>
<comment type="caution">
    <text evidence="2">The sequence shown here is derived from an EMBL/GenBank/DDBJ whole genome shotgun (WGS) entry which is preliminary data.</text>
</comment>
<keyword evidence="3" id="KW-1185">Reference proteome</keyword>
<evidence type="ECO:0000259" key="1">
    <source>
        <dbReference type="Pfam" id="PF19419"/>
    </source>
</evidence>
<sequence length="97" mass="10927">MIQTKTFAEVSTCHIDEATAQVLDEVAEGTRNDLCLTVLRDEYRYVVLTWPSEIARAKAAMPAPLKAVLDFVELRGVYDLILDRDADPVEGLPVYDW</sequence>
<proteinExistence type="predicted"/>
<evidence type="ECO:0000313" key="2">
    <source>
        <dbReference type="EMBL" id="MDT0618468.1"/>
    </source>
</evidence>
<gene>
    <name evidence="2" type="ORF">RM531_08260</name>
</gene>
<protein>
    <recommendedName>
        <fullName evidence="1">DUF5983 domain-containing protein</fullName>
    </recommendedName>
</protein>
<accession>A0ABU3B8H4</accession>
<dbReference type="InterPro" id="IPR046025">
    <property type="entry name" value="DUF5983"/>
</dbReference>
<dbReference type="Pfam" id="PF19419">
    <property type="entry name" value="DUF5983"/>
    <property type="match status" value="1"/>
</dbReference>
<dbReference type="RefSeq" id="WP_311658584.1">
    <property type="nucleotide sequence ID" value="NZ_JAVRHY010000006.1"/>
</dbReference>
<feature type="domain" description="DUF5983" evidence="1">
    <location>
        <begin position="8"/>
        <end position="97"/>
    </location>
</feature>
<evidence type="ECO:0000313" key="3">
    <source>
        <dbReference type="Proteomes" id="UP001259982"/>
    </source>
</evidence>
<name>A0ABU3B8H4_9GAMM</name>
<dbReference type="Proteomes" id="UP001259982">
    <property type="component" value="Unassembled WGS sequence"/>
</dbReference>
<reference evidence="2 3" key="1">
    <citation type="submission" date="2023-09" db="EMBL/GenBank/DDBJ databases">
        <authorList>
            <person name="Rey-Velasco X."/>
        </authorList>
    </citation>
    <scope>NUCLEOTIDE SEQUENCE [LARGE SCALE GENOMIC DNA]</scope>
    <source>
        <strain evidence="2 3">P385</strain>
    </source>
</reference>
<organism evidence="2 3">
    <name type="scientific">Spectribacter acetivorans</name>
    <dbReference type="NCBI Taxonomy" id="3075603"/>
    <lineage>
        <taxon>Bacteria</taxon>
        <taxon>Pseudomonadati</taxon>
        <taxon>Pseudomonadota</taxon>
        <taxon>Gammaproteobacteria</taxon>
        <taxon>Salinisphaerales</taxon>
        <taxon>Salinisphaeraceae</taxon>
        <taxon>Spectribacter</taxon>
    </lineage>
</organism>